<accession>A0A1J8QII9</accession>
<dbReference type="OrthoDB" id="3346251at2759"/>
<feature type="non-terminal residue" evidence="1">
    <location>
        <position position="73"/>
    </location>
</feature>
<sequence length="73" mass="8264">MVYDPVVLTISAVYLLRYNVVSSRLGRLIRVLIYDGIAYFIVLTGKHPRAPFDQNVPPASKIFNIITRSISKL</sequence>
<gene>
    <name evidence="1" type="ORF">AZE42_11831</name>
</gene>
<protein>
    <submittedName>
        <fullName evidence="1">Uncharacterized protein</fullName>
    </submittedName>
</protein>
<evidence type="ECO:0000313" key="1">
    <source>
        <dbReference type="EMBL" id="OJA20749.1"/>
    </source>
</evidence>
<organism evidence="1 2">
    <name type="scientific">Rhizopogon vesiculosus</name>
    <dbReference type="NCBI Taxonomy" id="180088"/>
    <lineage>
        <taxon>Eukaryota</taxon>
        <taxon>Fungi</taxon>
        <taxon>Dikarya</taxon>
        <taxon>Basidiomycota</taxon>
        <taxon>Agaricomycotina</taxon>
        <taxon>Agaricomycetes</taxon>
        <taxon>Agaricomycetidae</taxon>
        <taxon>Boletales</taxon>
        <taxon>Suillineae</taxon>
        <taxon>Rhizopogonaceae</taxon>
        <taxon>Rhizopogon</taxon>
    </lineage>
</organism>
<proteinExistence type="predicted"/>
<dbReference type="AlphaFoldDB" id="A0A1J8QII9"/>
<keyword evidence="2" id="KW-1185">Reference proteome</keyword>
<evidence type="ECO:0000313" key="2">
    <source>
        <dbReference type="Proteomes" id="UP000183567"/>
    </source>
</evidence>
<dbReference type="EMBL" id="LVVM01000402">
    <property type="protein sequence ID" value="OJA20749.1"/>
    <property type="molecule type" value="Genomic_DNA"/>
</dbReference>
<name>A0A1J8QII9_9AGAM</name>
<reference evidence="1 2" key="1">
    <citation type="submission" date="2016-03" db="EMBL/GenBank/DDBJ databases">
        <title>Comparative genomics of the ectomycorrhizal sister species Rhizopogon vinicolor and Rhizopogon vesiculosus (Basidiomycota: Boletales) reveals a divergence of the mating type B locus.</title>
        <authorList>
            <person name="Mujic A.B."/>
            <person name="Kuo A."/>
            <person name="Tritt A."/>
            <person name="Lipzen A."/>
            <person name="Chen C."/>
            <person name="Johnson J."/>
            <person name="Sharma A."/>
            <person name="Barry K."/>
            <person name="Grigoriev I.V."/>
            <person name="Spatafora J.W."/>
        </authorList>
    </citation>
    <scope>NUCLEOTIDE SEQUENCE [LARGE SCALE GENOMIC DNA]</scope>
    <source>
        <strain evidence="1 2">AM-OR11-056</strain>
    </source>
</reference>
<dbReference type="Proteomes" id="UP000183567">
    <property type="component" value="Unassembled WGS sequence"/>
</dbReference>
<comment type="caution">
    <text evidence="1">The sequence shown here is derived from an EMBL/GenBank/DDBJ whole genome shotgun (WGS) entry which is preliminary data.</text>
</comment>